<dbReference type="InterPro" id="IPR013506">
    <property type="entry name" value="Topo_IIA_bsu_dom2"/>
</dbReference>
<feature type="site" description="Interaction with DNA" evidence="10">
    <location>
        <position position="461"/>
    </location>
</feature>
<evidence type="ECO:0000256" key="6">
    <source>
        <dbReference type="ARBA" id="ARBA00022842"/>
    </source>
</evidence>
<evidence type="ECO:0000256" key="1">
    <source>
        <dbReference type="ARBA" id="ARBA00000185"/>
    </source>
</evidence>
<dbReference type="Pfam" id="PF00986">
    <property type="entry name" value="DNA_gyraseB_C"/>
    <property type="match status" value="1"/>
</dbReference>
<dbReference type="SMART" id="SM00433">
    <property type="entry name" value="TOP2c"/>
    <property type="match status" value="1"/>
</dbReference>
<dbReference type="InterPro" id="IPR013759">
    <property type="entry name" value="Topo_IIA_B_C"/>
</dbReference>
<dbReference type="RefSeq" id="WP_111650954.1">
    <property type="nucleotide sequence ID" value="NZ_JACHWI010000004.1"/>
</dbReference>
<proteinExistence type="inferred from homology"/>
<dbReference type="GO" id="GO:0005694">
    <property type="term" value="C:chromosome"/>
    <property type="evidence" value="ECO:0007669"/>
    <property type="project" value="InterPro"/>
</dbReference>
<dbReference type="SUPFAM" id="SSF55874">
    <property type="entry name" value="ATPase domain of HSP90 chaperone/DNA topoisomerase II/histidine kinase"/>
    <property type="match status" value="1"/>
</dbReference>
<dbReference type="GO" id="GO:0006265">
    <property type="term" value="P:DNA topological change"/>
    <property type="evidence" value="ECO:0007669"/>
    <property type="project" value="UniProtKB-UniRule"/>
</dbReference>
<dbReference type="InterPro" id="IPR003594">
    <property type="entry name" value="HATPase_dom"/>
</dbReference>
<dbReference type="InterPro" id="IPR018522">
    <property type="entry name" value="TopoIIA_CS"/>
</dbReference>
<evidence type="ECO:0000256" key="10">
    <source>
        <dbReference type="HAMAP-Rule" id="MF_01898"/>
    </source>
</evidence>
<dbReference type="Gene3D" id="3.40.50.670">
    <property type="match status" value="1"/>
</dbReference>
<evidence type="ECO:0000259" key="11">
    <source>
        <dbReference type="PROSITE" id="PS50880"/>
    </source>
</evidence>
<evidence type="ECO:0000256" key="4">
    <source>
        <dbReference type="ARBA" id="ARBA00022741"/>
    </source>
</evidence>
<comment type="cofactor">
    <cofactor evidence="10">
        <name>Mg(2+)</name>
        <dbReference type="ChEBI" id="CHEBI:18420"/>
    </cofactor>
    <cofactor evidence="10">
        <name>Mn(2+)</name>
        <dbReference type="ChEBI" id="CHEBI:29035"/>
    </cofactor>
    <cofactor evidence="10">
        <name>Ca(2+)</name>
        <dbReference type="ChEBI" id="CHEBI:29108"/>
    </cofactor>
    <text evidence="10">Binds two Mg(2+) per subunit. The magnesium ions form salt bridges with both the protein and the DNA. Can also accept other divalent metal cations, such as Mn(2+) or Ca(2+).</text>
</comment>
<keyword evidence="9 10" id="KW-0413">Isomerase</keyword>
<dbReference type="FunFam" id="3.30.565.10:FF:000002">
    <property type="entry name" value="DNA gyrase subunit B"/>
    <property type="match status" value="1"/>
</dbReference>
<dbReference type="FunFam" id="3.40.50.670:FF:000002">
    <property type="entry name" value="DNA gyrase subunit B"/>
    <property type="match status" value="1"/>
</dbReference>
<dbReference type="PRINTS" id="PR01159">
    <property type="entry name" value="DNAGYRASEB"/>
</dbReference>
<dbReference type="PRINTS" id="PR00418">
    <property type="entry name" value="TPI2FAMILY"/>
</dbReference>
<dbReference type="GO" id="GO:0005737">
    <property type="term" value="C:cytoplasm"/>
    <property type="evidence" value="ECO:0007669"/>
    <property type="project" value="UniProtKB-SubCell"/>
</dbReference>
<dbReference type="NCBIfam" id="TIGR01059">
    <property type="entry name" value="gyrB"/>
    <property type="match status" value="1"/>
</dbReference>
<dbReference type="InterPro" id="IPR020568">
    <property type="entry name" value="Ribosomal_Su5_D2-typ_SF"/>
</dbReference>
<dbReference type="InterPro" id="IPR011557">
    <property type="entry name" value="GyrB"/>
</dbReference>
<evidence type="ECO:0000256" key="8">
    <source>
        <dbReference type="ARBA" id="ARBA00023125"/>
    </source>
</evidence>
<dbReference type="HAMAP" id="MF_01898">
    <property type="entry name" value="GyrB"/>
    <property type="match status" value="1"/>
</dbReference>
<keyword evidence="10" id="KW-0963">Cytoplasm</keyword>
<evidence type="ECO:0000256" key="5">
    <source>
        <dbReference type="ARBA" id="ARBA00022840"/>
    </source>
</evidence>
<dbReference type="GO" id="GO:0003677">
    <property type="term" value="F:DNA binding"/>
    <property type="evidence" value="ECO:0007669"/>
    <property type="project" value="UniProtKB-KW"/>
</dbReference>
<keyword evidence="3 10" id="KW-0479">Metal-binding</keyword>
<name>A0A327Z916_9ACTN</name>
<dbReference type="SUPFAM" id="SSF56719">
    <property type="entry name" value="Type II DNA topoisomerase"/>
    <property type="match status" value="1"/>
</dbReference>
<dbReference type="GO" id="GO:0005524">
    <property type="term" value="F:ATP binding"/>
    <property type="evidence" value="ECO:0007669"/>
    <property type="project" value="UniProtKB-UniRule"/>
</dbReference>
<dbReference type="OrthoDB" id="9802808at2"/>
<dbReference type="GO" id="GO:0006261">
    <property type="term" value="P:DNA-templated DNA replication"/>
    <property type="evidence" value="ECO:0007669"/>
    <property type="project" value="UniProtKB-UniRule"/>
</dbReference>
<keyword evidence="7 10" id="KW-0799">Topoisomerase</keyword>
<dbReference type="NCBIfam" id="NF011501">
    <property type="entry name" value="PRK14939.1"/>
    <property type="match status" value="1"/>
</dbReference>
<comment type="caution">
    <text evidence="12">The sequence shown here is derived from an EMBL/GenBank/DDBJ whole genome shotgun (WGS) entry which is preliminary data.</text>
</comment>
<dbReference type="PANTHER" id="PTHR45866:SF1">
    <property type="entry name" value="DNA GYRASE SUBUNIT B, MITOCHONDRIAL"/>
    <property type="match status" value="1"/>
</dbReference>
<dbReference type="Pfam" id="PF02518">
    <property type="entry name" value="HATPase_c"/>
    <property type="match status" value="1"/>
</dbReference>
<dbReference type="InterPro" id="IPR036890">
    <property type="entry name" value="HATPase_C_sf"/>
</dbReference>
<comment type="function">
    <text evidence="10">A type II topoisomerase that negatively supercoils closed circular double-stranded (ds) DNA in an ATP-dependent manner to modulate DNA topology and maintain chromosomes in an underwound state. Negative supercoiling favors strand separation, and DNA replication, transcription, recombination and repair, all of which involve strand separation. Also able to catalyze the interconversion of other topological isomers of dsDNA rings, including catenanes and knotted rings. Type II topoisomerases break and join 2 DNA strands simultaneously in an ATP-dependent manner.</text>
</comment>
<feature type="binding site" evidence="10">
    <location>
        <position position="506"/>
    </location>
    <ligand>
        <name>Mg(2+)</name>
        <dbReference type="ChEBI" id="CHEBI:18420"/>
        <label>1</label>
        <note>catalytic</note>
    </ligand>
</feature>
<evidence type="ECO:0000256" key="7">
    <source>
        <dbReference type="ARBA" id="ARBA00023029"/>
    </source>
</evidence>
<dbReference type="InterPro" id="IPR013760">
    <property type="entry name" value="Topo_IIA-like_dom_sf"/>
</dbReference>
<dbReference type="PROSITE" id="PS00177">
    <property type="entry name" value="TOPOISOMERASE_II"/>
    <property type="match status" value="1"/>
</dbReference>
<keyword evidence="13" id="KW-1185">Reference proteome</keyword>
<feature type="binding site" evidence="10">
    <location>
        <position position="433"/>
    </location>
    <ligand>
        <name>Mg(2+)</name>
        <dbReference type="ChEBI" id="CHEBI:18420"/>
        <label>1</label>
        <note>catalytic</note>
    </ligand>
</feature>
<dbReference type="Pfam" id="PF01751">
    <property type="entry name" value="Toprim"/>
    <property type="match status" value="1"/>
</dbReference>
<dbReference type="FunFam" id="3.30.230.10:FF:000005">
    <property type="entry name" value="DNA gyrase subunit B"/>
    <property type="match status" value="1"/>
</dbReference>
<dbReference type="GO" id="GO:0034335">
    <property type="term" value="F:DNA negative supercoiling activity"/>
    <property type="evidence" value="ECO:0007669"/>
    <property type="project" value="UniProtKB-ARBA"/>
</dbReference>
<comment type="miscellaneous">
    <text evidence="10">Few gyrases are as efficient as E.coli at forming negative supercoils. Not all organisms have 2 type II topoisomerases; in organisms with a single type II topoisomerase this enzyme also has to decatenate newly replicated chromosomes.</text>
</comment>
<evidence type="ECO:0000256" key="9">
    <source>
        <dbReference type="ARBA" id="ARBA00023235"/>
    </source>
</evidence>
<dbReference type="InterPro" id="IPR014721">
    <property type="entry name" value="Ribsml_uS5_D2-typ_fold_subgr"/>
</dbReference>
<dbReference type="Gene3D" id="3.30.565.10">
    <property type="entry name" value="Histidine kinase-like ATPase, C-terminal domain"/>
    <property type="match status" value="1"/>
</dbReference>
<dbReference type="Proteomes" id="UP000249341">
    <property type="component" value="Unassembled WGS sequence"/>
</dbReference>
<dbReference type="AlphaFoldDB" id="A0A327Z916"/>
<comment type="catalytic activity">
    <reaction evidence="1 10">
        <text>ATP-dependent breakage, passage and rejoining of double-stranded DNA.</text>
        <dbReference type="EC" id="5.6.2.2"/>
    </reaction>
</comment>
<evidence type="ECO:0000313" key="13">
    <source>
        <dbReference type="Proteomes" id="UP000249341"/>
    </source>
</evidence>
<evidence type="ECO:0000256" key="3">
    <source>
        <dbReference type="ARBA" id="ARBA00022723"/>
    </source>
</evidence>
<dbReference type="InterPro" id="IPR001241">
    <property type="entry name" value="Topo_IIA"/>
</dbReference>
<dbReference type="PANTHER" id="PTHR45866">
    <property type="entry name" value="DNA GYRASE/TOPOISOMERASE SUBUNIT B"/>
    <property type="match status" value="1"/>
</dbReference>
<dbReference type="EC" id="5.6.2.2" evidence="10"/>
<dbReference type="CDD" id="cd16928">
    <property type="entry name" value="HATPase_GyrB-like"/>
    <property type="match status" value="1"/>
</dbReference>
<keyword evidence="8" id="KW-0238">DNA-binding</keyword>
<feature type="binding site" evidence="10">
    <location>
        <position position="508"/>
    </location>
    <ligand>
        <name>Mg(2+)</name>
        <dbReference type="ChEBI" id="CHEBI:18420"/>
        <label>2</label>
    </ligand>
</feature>
<dbReference type="EMBL" id="QLMJ01000010">
    <property type="protein sequence ID" value="RAK35402.1"/>
    <property type="molecule type" value="Genomic_DNA"/>
</dbReference>
<sequence length="650" mass="72432">MSENKQEYGADSITVLEGLEAVRKRPGMYIGSTGERGLHHLVWEVVDNAVDEALAGYCDTIDVVIFDDGGVSVTDNGRGFPVDLHPQLKKPGVEVALTVLHAGGKFDNQAYKVSGGLHGVGVSVVNALSTKMAVEIHKSGNVWRQKYDYSKPSELIKGEPTDKTGSTVQFWPDPNIFETVDFDFQTIYRRLQEMAFLNKGLTISFTDLRPTSVDENGEARSVTFMYADGIADFVRHLNATKSAIHKTVIQFDADAPEEGMAVEIAMQWNESYGESVYTFANRINTHEGGTHEEGFRAALTTIVNKYGVEKKFLKADQKLSGEDIREGLAAIISVTLANPQFEGQTKTKLGNTDMKSFVQKVCNEQLADWFDRNPADAKLIITKADQAARARIAAQQARKLARRKSLLESGSMPGKLADCQSTDPRETELFIVEGDSAGGSAKSGRESRIQAILPIRGKILNVEKARIDRVLKNNEVQALITAMGTGIHDEFDLSKLRYHKIILMADADVDGQHIQTLLLTLLFRFVRPLVEHGHVYLASPPLYKLKWNKRGDDAQYAYSDRERDGLIALRQQKKPNAKPDDIQRFKGLGEMNFQELWDTTMNPDTRTLRQVTLDDAAVADELFSVLMGEDVEARRSFIQRNAKDVRFLDI</sequence>
<evidence type="ECO:0000256" key="2">
    <source>
        <dbReference type="ARBA" id="ARBA00010708"/>
    </source>
</evidence>
<dbReference type="InterPro" id="IPR006171">
    <property type="entry name" value="TOPRIM_dom"/>
</dbReference>
<dbReference type="SUPFAM" id="SSF54211">
    <property type="entry name" value="Ribosomal protein S5 domain 2-like"/>
    <property type="match status" value="1"/>
</dbReference>
<dbReference type="InterPro" id="IPR002288">
    <property type="entry name" value="DNA_gyrase_B_C"/>
</dbReference>
<accession>A0A327Z916</accession>
<evidence type="ECO:0000313" key="12">
    <source>
        <dbReference type="EMBL" id="RAK35402.1"/>
    </source>
</evidence>
<dbReference type="CDD" id="cd00822">
    <property type="entry name" value="TopoII_Trans_DNA_gyrase"/>
    <property type="match status" value="1"/>
</dbReference>
<reference evidence="12 13" key="1">
    <citation type="submission" date="2018-06" db="EMBL/GenBank/DDBJ databases">
        <title>Genomic Encyclopedia of Type Strains, Phase III (KMG-III): the genomes of soil and plant-associated and newly described type strains.</title>
        <authorList>
            <person name="Whitman W."/>
        </authorList>
    </citation>
    <scope>NUCLEOTIDE SEQUENCE [LARGE SCALE GENOMIC DNA]</scope>
    <source>
        <strain evidence="12 13">CGMCC 4.7090</strain>
    </source>
</reference>
<dbReference type="NCBIfam" id="NF004189">
    <property type="entry name" value="PRK05644.1"/>
    <property type="match status" value="1"/>
</dbReference>
<dbReference type="SMART" id="SM00387">
    <property type="entry name" value="HATPase_c"/>
    <property type="match status" value="1"/>
</dbReference>
<feature type="domain" description="Toprim" evidence="11">
    <location>
        <begin position="427"/>
        <end position="541"/>
    </location>
</feature>
<dbReference type="GO" id="GO:0046872">
    <property type="term" value="F:metal ion binding"/>
    <property type="evidence" value="ECO:0007669"/>
    <property type="project" value="UniProtKB-KW"/>
</dbReference>
<keyword evidence="5 10" id="KW-0067">ATP-binding</keyword>
<protein>
    <recommendedName>
        <fullName evidence="10">DNA gyrase subunit B</fullName>
        <ecNumber evidence="10">5.6.2.2</ecNumber>
    </recommendedName>
</protein>
<organism evidence="12 13">
    <name type="scientific">Actinoplanes lutulentus</name>
    <dbReference type="NCBI Taxonomy" id="1287878"/>
    <lineage>
        <taxon>Bacteria</taxon>
        <taxon>Bacillati</taxon>
        <taxon>Actinomycetota</taxon>
        <taxon>Actinomycetes</taxon>
        <taxon>Micromonosporales</taxon>
        <taxon>Micromonosporaceae</taxon>
        <taxon>Actinoplanes</taxon>
    </lineage>
</organism>
<gene>
    <name evidence="10" type="primary">gyrB</name>
    <name evidence="12" type="ORF">B0I29_110158</name>
</gene>
<feature type="site" description="Interaction with DNA" evidence="10">
    <location>
        <position position="458"/>
    </location>
</feature>
<keyword evidence="6 10" id="KW-0460">Magnesium</keyword>
<dbReference type="Pfam" id="PF00204">
    <property type="entry name" value="DNA_gyraseB"/>
    <property type="match status" value="1"/>
</dbReference>
<dbReference type="Gene3D" id="3.30.230.10">
    <property type="match status" value="1"/>
</dbReference>
<dbReference type="InterPro" id="IPR000565">
    <property type="entry name" value="Topo_IIA_B"/>
</dbReference>
<dbReference type="PROSITE" id="PS50880">
    <property type="entry name" value="TOPRIM"/>
    <property type="match status" value="1"/>
</dbReference>
<keyword evidence="4 10" id="KW-0547">Nucleotide-binding</keyword>
<feature type="binding site" evidence="10">
    <location>
        <position position="506"/>
    </location>
    <ligand>
        <name>Mg(2+)</name>
        <dbReference type="ChEBI" id="CHEBI:18420"/>
        <label>2</label>
    </ligand>
</feature>
<comment type="subunit">
    <text evidence="10">Heterotetramer, composed of two GyrA and two GyrB chains. In the heterotetramer, GyrA contains the active site tyrosine that forms a transient covalent intermediate with DNA, while GyrB binds cofactors and catalyzes ATP hydrolysis.</text>
</comment>
<comment type="subcellular location">
    <subcellularLocation>
        <location evidence="10">Cytoplasm</location>
    </subcellularLocation>
</comment>
<comment type="similarity">
    <text evidence="2 10">Belongs to the type II topoisomerase GyrB family.</text>
</comment>